<organism evidence="2 3">
    <name type="scientific">Corynebacterium kutscheri</name>
    <dbReference type="NCBI Taxonomy" id="35755"/>
    <lineage>
        <taxon>Bacteria</taxon>
        <taxon>Bacillati</taxon>
        <taxon>Actinomycetota</taxon>
        <taxon>Actinomycetes</taxon>
        <taxon>Mycobacteriales</taxon>
        <taxon>Corynebacteriaceae</taxon>
        <taxon>Corynebacterium</taxon>
    </lineage>
</organism>
<dbReference type="RefSeq" id="WP_126316322.1">
    <property type="nucleotide sequence ID" value="NZ_JBHOLU010000002.1"/>
</dbReference>
<dbReference type="Gene3D" id="1.10.30.50">
    <property type="match status" value="1"/>
</dbReference>
<evidence type="ECO:0000313" key="3">
    <source>
        <dbReference type="Proteomes" id="UP000271380"/>
    </source>
</evidence>
<dbReference type="GO" id="GO:0004519">
    <property type="term" value="F:endonuclease activity"/>
    <property type="evidence" value="ECO:0007669"/>
    <property type="project" value="UniProtKB-KW"/>
</dbReference>
<accession>A0AB38VQ05</accession>
<dbReference type="CDD" id="cd00085">
    <property type="entry name" value="HNHc"/>
    <property type="match status" value="1"/>
</dbReference>
<dbReference type="Proteomes" id="UP000271380">
    <property type="component" value="Chromosome"/>
</dbReference>
<evidence type="ECO:0000313" key="2">
    <source>
        <dbReference type="EMBL" id="VEH04773.1"/>
    </source>
</evidence>
<dbReference type="Pfam" id="PF01844">
    <property type="entry name" value="HNH"/>
    <property type="match status" value="1"/>
</dbReference>
<reference evidence="2 3" key="1">
    <citation type="submission" date="2018-12" db="EMBL/GenBank/DDBJ databases">
        <authorList>
            <consortium name="Pathogen Informatics"/>
        </authorList>
    </citation>
    <scope>NUCLEOTIDE SEQUENCE [LARGE SCALE GENOMIC DNA]</scope>
    <source>
        <strain evidence="2 3">NCTC949</strain>
    </source>
</reference>
<name>A0AB38VQ05_9CORY</name>
<dbReference type="AlphaFoldDB" id="A0AB38VQ05"/>
<feature type="domain" description="HNH nuclease" evidence="1">
    <location>
        <begin position="358"/>
        <end position="411"/>
    </location>
</feature>
<dbReference type="InterPro" id="IPR002711">
    <property type="entry name" value="HNH"/>
</dbReference>
<keyword evidence="2" id="KW-0255">Endonuclease</keyword>
<dbReference type="EMBL" id="LR134377">
    <property type="protein sequence ID" value="VEH04773.1"/>
    <property type="molecule type" value="Genomic_DNA"/>
</dbReference>
<keyword evidence="2" id="KW-0540">Nuclease</keyword>
<keyword evidence="2" id="KW-0378">Hydrolase</keyword>
<dbReference type="GO" id="GO:0008270">
    <property type="term" value="F:zinc ion binding"/>
    <property type="evidence" value="ECO:0007669"/>
    <property type="project" value="InterPro"/>
</dbReference>
<evidence type="ECO:0000259" key="1">
    <source>
        <dbReference type="SMART" id="SM00507"/>
    </source>
</evidence>
<dbReference type="GO" id="GO:0003676">
    <property type="term" value="F:nucleic acid binding"/>
    <property type="evidence" value="ECO:0007669"/>
    <property type="project" value="InterPro"/>
</dbReference>
<dbReference type="SMART" id="SM00507">
    <property type="entry name" value="HNHc"/>
    <property type="match status" value="1"/>
</dbReference>
<dbReference type="InterPro" id="IPR003615">
    <property type="entry name" value="HNH_nuc"/>
</dbReference>
<sequence>MKETQHSTDRLVDFLDMKQTLIGLFYDAVKFCDEVIAHRWRADDLCAGLQLRRNISGDWTRAARALAIPPPSKSSDKAEVIRQIRQRVRELQLSIDSHAIIYAKAKSAARNNGLSLEQTWLHILCALDKTMTFRQLESATIEQVKRINQESNYVPHSRADLSADNGTGITYLNYRMRTETNQDIIEHLSNLRNRTLPNETPSQALARGIEQTLRLGMNAHSLIKLGVTEALTHIYKPAANTNNQIDATSEKTVQQTTQTAHEIANHILGLAHRDSNECTCKTACTCIDPQWMWNRMRSPYLVVTLGQLLKASTTPLGQFGSIAELVDDVCNNVGAYVVYDEFTRQPLDAGSLVRFSPTLHRMIRAREQSVCAHPDCDTPAEYCEANHIRPWIEGGPTGVNNIVMVCTHHHRQLTNGEAEVHLEADGTIIWRNWRTGFYAKQQKIGRVQEVFTKLFEETSPANAIEDNSSTKKIAEHRKRLINNQQAINDSKIQNFRLPKNKKTA</sequence>
<gene>
    <name evidence="2" type="ORF">NCTC949_00264</name>
</gene>
<protein>
    <submittedName>
        <fullName evidence="2">Endonuclease</fullName>
    </submittedName>
</protein>
<proteinExistence type="predicted"/>